<evidence type="ECO:0000256" key="3">
    <source>
        <dbReference type="ARBA" id="ARBA00022827"/>
    </source>
</evidence>
<dbReference type="GO" id="GO:0050661">
    <property type="term" value="F:NADP binding"/>
    <property type="evidence" value="ECO:0007669"/>
    <property type="project" value="InterPro"/>
</dbReference>
<gene>
    <name evidence="5" type="ORF">g.34232</name>
    <name evidence="6" type="ORF">g.34233</name>
</gene>
<dbReference type="EMBL" id="GEDC01027319">
    <property type="protein sequence ID" value="JAS09979.1"/>
    <property type="molecule type" value="Transcribed_RNA"/>
</dbReference>
<dbReference type="GO" id="GO:0004499">
    <property type="term" value="F:N,N-dimethylaniline monooxygenase activity"/>
    <property type="evidence" value="ECO:0007669"/>
    <property type="project" value="InterPro"/>
</dbReference>
<dbReference type="EMBL" id="GEDC01025166">
    <property type="protein sequence ID" value="JAS12132.1"/>
    <property type="molecule type" value="Transcribed_RNA"/>
</dbReference>
<dbReference type="Gene3D" id="3.50.50.60">
    <property type="entry name" value="FAD/NAD(P)-binding domain"/>
    <property type="match status" value="2"/>
</dbReference>
<dbReference type="AlphaFoldDB" id="A0A1B6C9G9"/>
<evidence type="ECO:0008006" key="7">
    <source>
        <dbReference type="Google" id="ProtNLM"/>
    </source>
</evidence>
<dbReference type="Pfam" id="PF00743">
    <property type="entry name" value="FMO-like"/>
    <property type="match status" value="1"/>
</dbReference>
<accession>A0A1B6C9G9</accession>
<organism evidence="5">
    <name type="scientific">Clastoptera arizonana</name>
    <name type="common">Arizona spittle bug</name>
    <dbReference type="NCBI Taxonomy" id="38151"/>
    <lineage>
        <taxon>Eukaryota</taxon>
        <taxon>Metazoa</taxon>
        <taxon>Ecdysozoa</taxon>
        <taxon>Arthropoda</taxon>
        <taxon>Hexapoda</taxon>
        <taxon>Insecta</taxon>
        <taxon>Pterygota</taxon>
        <taxon>Neoptera</taxon>
        <taxon>Paraneoptera</taxon>
        <taxon>Hemiptera</taxon>
        <taxon>Auchenorrhyncha</taxon>
        <taxon>Cercopoidea</taxon>
        <taxon>Clastopteridae</taxon>
        <taxon>Clastoptera</taxon>
    </lineage>
</organism>
<protein>
    <recommendedName>
        <fullName evidence="7">Flavin-containing monooxygenase</fullName>
    </recommendedName>
</protein>
<keyword evidence="2" id="KW-0285">Flavoprotein</keyword>
<dbReference type="SUPFAM" id="SSF51905">
    <property type="entry name" value="FAD/NAD(P)-binding domain"/>
    <property type="match status" value="1"/>
</dbReference>
<proteinExistence type="inferred from homology"/>
<keyword evidence="4" id="KW-0560">Oxidoreductase</keyword>
<feature type="non-terminal residue" evidence="5">
    <location>
        <position position="179"/>
    </location>
</feature>
<reference evidence="5" key="1">
    <citation type="submission" date="2015-12" db="EMBL/GenBank/DDBJ databases">
        <title>De novo transcriptome assembly of four potential Pierce s Disease insect vectors from Arizona vineyards.</title>
        <authorList>
            <person name="Tassone E.E."/>
        </authorList>
    </citation>
    <scope>NUCLEOTIDE SEQUENCE</scope>
</reference>
<evidence type="ECO:0000256" key="4">
    <source>
        <dbReference type="ARBA" id="ARBA00023002"/>
    </source>
</evidence>
<dbReference type="PANTHER" id="PTHR23023">
    <property type="entry name" value="DIMETHYLANILINE MONOOXYGENASE"/>
    <property type="match status" value="1"/>
</dbReference>
<evidence type="ECO:0000313" key="5">
    <source>
        <dbReference type="EMBL" id="JAS09979.1"/>
    </source>
</evidence>
<name>A0A1B6C9G9_9HEMI</name>
<keyword evidence="3" id="KW-0274">FAD</keyword>
<sequence>MHIAVIGAGAAGLCAARRIVEEGSGSGMSCTVFEQTGCVGGTWVYTDYVGLDDKGLPIRSSMYKNLMTNLPKETMEFPGFPWRKTKSFLTCEEVLQYLSDFVEHYKLRKYIKFYHHVTHVMPKDKGWEISVTNLENNEKLVQEFDSVMVCNGHNSVPEFPNIKGMNLFEGEIIHSHYYR</sequence>
<evidence type="ECO:0000256" key="2">
    <source>
        <dbReference type="ARBA" id="ARBA00022630"/>
    </source>
</evidence>
<evidence type="ECO:0000256" key="1">
    <source>
        <dbReference type="ARBA" id="ARBA00009183"/>
    </source>
</evidence>
<evidence type="ECO:0000313" key="6">
    <source>
        <dbReference type="EMBL" id="JAS12132.1"/>
    </source>
</evidence>
<dbReference type="InterPro" id="IPR036188">
    <property type="entry name" value="FAD/NAD-bd_sf"/>
</dbReference>
<comment type="similarity">
    <text evidence="1">Belongs to the FMO family.</text>
</comment>
<dbReference type="InterPro" id="IPR020946">
    <property type="entry name" value="Flavin_mOase-like"/>
</dbReference>
<dbReference type="InterPro" id="IPR050346">
    <property type="entry name" value="FMO-like"/>
</dbReference>
<dbReference type="GO" id="GO:0050660">
    <property type="term" value="F:flavin adenine dinucleotide binding"/>
    <property type="evidence" value="ECO:0007669"/>
    <property type="project" value="InterPro"/>
</dbReference>